<evidence type="ECO:0000256" key="4">
    <source>
        <dbReference type="ARBA" id="ARBA00023125"/>
    </source>
</evidence>
<feature type="domain" description="HTH lysR-type" evidence="6">
    <location>
        <begin position="19"/>
        <end position="76"/>
    </location>
</feature>
<dbReference type="PROSITE" id="PS50931">
    <property type="entry name" value="HTH_LYSR"/>
    <property type="match status" value="1"/>
</dbReference>
<evidence type="ECO:0000256" key="1">
    <source>
        <dbReference type="ARBA" id="ARBA00003502"/>
    </source>
</evidence>
<dbReference type="Gene3D" id="3.40.190.10">
    <property type="entry name" value="Periplasmic binding protein-like II"/>
    <property type="match status" value="2"/>
</dbReference>
<dbReference type="AlphaFoldDB" id="A0A0E4FTM4"/>
<dbReference type="PRINTS" id="PR00039">
    <property type="entry name" value="HTHLYSR"/>
</dbReference>
<dbReference type="InterPro" id="IPR000847">
    <property type="entry name" value="LysR_HTH_N"/>
</dbReference>
<keyword evidence="5" id="KW-0804">Transcription</keyword>
<dbReference type="EMBL" id="AP014685">
    <property type="protein sequence ID" value="BAR57466.1"/>
    <property type="molecule type" value="Genomic_DNA"/>
</dbReference>
<organism evidence="7 8">
    <name type="scientific">Bradyrhizobium diazoefficiens</name>
    <dbReference type="NCBI Taxonomy" id="1355477"/>
    <lineage>
        <taxon>Bacteria</taxon>
        <taxon>Pseudomonadati</taxon>
        <taxon>Pseudomonadota</taxon>
        <taxon>Alphaproteobacteria</taxon>
        <taxon>Hyphomicrobiales</taxon>
        <taxon>Nitrobacteraceae</taxon>
        <taxon>Bradyrhizobium</taxon>
    </lineage>
</organism>
<sequence length="339" mass="35811">MFILYSHNSGDMAMNQDVIDIRLLEAFAAVMSAGSITGAARLLGRSQPVVTRQIQDLEADVGYLLFTRNGPRISPTPKGVLFHAEVERLLMGLKHIRQRANAIGAGALPVLSLAAIPALAAGFVPAALAALERELLPSQVHVQALSAENVVQSVLSQSVDFGLASLPIQHPGLDMQWVCEVPCVACLAMDHPLAKKKVIRLNDLAGVRLLTMANPYRLRRRVEEALEREGVVPAEVIDTNASLTAIAMAKQSLGIAVVEPVLTSSLPVEGVVTRPLDVSIPFLFAAIAPTGRELTPTVAALNDALRAAVALMPGAKLHSGAAALAEAGDETSEFEKAPS</sequence>
<evidence type="ECO:0000313" key="8">
    <source>
        <dbReference type="Proteomes" id="UP000063308"/>
    </source>
</evidence>
<comment type="function">
    <text evidence="1">NodD regulates the expression of the nodABCFE genes which encode other nodulation proteins. NodD is also a negative regulator of its own expression. Binds flavonoids as inducers.</text>
</comment>
<dbReference type="GO" id="GO:0043565">
    <property type="term" value="F:sequence-specific DNA binding"/>
    <property type="evidence" value="ECO:0007669"/>
    <property type="project" value="TreeGrafter"/>
</dbReference>
<dbReference type="SUPFAM" id="SSF53850">
    <property type="entry name" value="Periplasmic binding protein-like II"/>
    <property type="match status" value="1"/>
</dbReference>
<dbReference type="InterPro" id="IPR036388">
    <property type="entry name" value="WH-like_DNA-bd_sf"/>
</dbReference>
<evidence type="ECO:0000313" key="7">
    <source>
        <dbReference type="EMBL" id="BAR57466.1"/>
    </source>
</evidence>
<name>A0A0E4FTM4_9BRAD</name>
<reference evidence="7 8" key="1">
    <citation type="submission" date="2014-11" db="EMBL/GenBank/DDBJ databases">
        <title>Symbiosis island explosion on the genome of extra-slow-growing strains of soybean bradyrhizobia with massive insertion sequences.</title>
        <authorList>
            <person name="Iida T."/>
            <person name="Minamisawa K."/>
        </authorList>
    </citation>
    <scope>NUCLEOTIDE SEQUENCE [LARGE SCALE GENOMIC DNA]</scope>
    <source>
        <strain evidence="7 8">NK6</strain>
    </source>
</reference>
<dbReference type="Pfam" id="PF03466">
    <property type="entry name" value="LysR_substrate"/>
    <property type="match status" value="1"/>
</dbReference>
<dbReference type="SUPFAM" id="SSF46785">
    <property type="entry name" value="Winged helix' DNA-binding domain"/>
    <property type="match status" value="1"/>
</dbReference>
<evidence type="ECO:0000256" key="5">
    <source>
        <dbReference type="ARBA" id="ARBA00023163"/>
    </source>
</evidence>
<protein>
    <submittedName>
        <fullName evidence="7">Transcriptional regulatory protein</fullName>
    </submittedName>
</protein>
<evidence type="ECO:0000256" key="2">
    <source>
        <dbReference type="ARBA" id="ARBA00009437"/>
    </source>
</evidence>
<accession>A0A0E4FTM4</accession>
<dbReference type="PANTHER" id="PTHR30427:SF1">
    <property type="entry name" value="TRANSCRIPTIONAL ACTIVATOR PROTEIN LYSR"/>
    <property type="match status" value="1"/>
</dbReference>
<proteinExistence type="inferred from homology"/>
<evidence type="ECO:0000256" key="3">
    <source>
        <dbReference type="ARBA" id="ARBA00023015"/>
    </source>
</evidence>
<evidence type="ECO:0000259" key="6">
    <source>
        <dbReference type="PROSITE" id="PS50931"/>
    </source>
</evidence>
<dbReference type="PANTHER" id="PTHR30427">
    <property type="entry name" value="TRANSCRIPTIONAL ACTIVATOR PROTEIN LYSR"/>
    <property type="match status" value="1"/>
</dbReference>
<dbReference type="GO" id="GO:0010628">
    <property type="term" value="P:positive regulation of gene expression"/>
    <property type="evidence" value="ECO:0007669"/>
    <property type="project" value="TreeGrafter"/>
</dbReference>
<keyword evidence="4" id="KW-0238">DNA-binding</keyword>
<dbReference type="GO" id="GO:0003700">
    <property type="term" value="F:DNA-binding transcription factor activity"/>
    <property type="evidence" value="ECO:0007669"/>
    <property type="project" value="InterPro"/>
</dbReference>
<keyword evidence="3" id="KW-0805">Transcription regulation</keyword>
<dbReference type="Gene3D" id="1.10.10.10">
    <property type="entry name" value="Winged helix-like DNA-binding domain superfamily/Winged helix DNA-binding domain"/>
    <property type="match status" value="1"/>
</dbReference>
<dbReference type="FunFam" id="1.10.10.10:FF:001327">
    <property type="entry name" value="LysR family transcriptional regulator"/>
    <property type="match status" value="1"/>
</dbReference>
<dbReference type="Pfam" id="PF00126">
    <property type="entry name" value="HTH_1"/>
    <property type="match status" value="1"/>
</dbReference>
<dbReference type="InterPro" id="IPR005119">
    <property type="entry name" value="LysR_subst-bd"/>
</dbReference>
<gene>
    <name evidence="7" type="ORF">NK6_4298</name>
</gene>
<comment type="similarity">
    <text evidence="2">Belongs to the LysR transcriptional regulatory family.</text>
</comment>
<dbReference type="InterPro" id="IPR036390">
    <property type="entry name" value="WH_DNA-bd_sf"/>
</dbReference>
<dbReference type="Proteomes" id="UP000063308">
    <property type="component" value="Chromosome"/>
</dbReference>